<sequence length="625" mass="70181">MESTATISESPDTFSSFDPNTMRTTKPGLKRLILTFSILISFFLGLPFLLKSVEIYRAPLPFHEMDSIESTHLSFPCKFQVMLLGLDYATETSSKLGFSIQESMKKLTGTSSVCGSCSENYTVSITIDSSETLDDSVKNDHVFDELLKGKLEGSGNVYSVVVVSSDEEIRAVVGRFRHAWIIGRVSEVDLAGMIAEILVKIFVNGGKDDGAIHGEFMPVGADGRVVLSFSLLNANPEHWIYDWDFKNVDEMFLTPLVKALYPIANVSVESQVLYHTPKSYFSYWDDKLESYIFNTKDLPFFVNSNEWHLDTSISAGGRSKILHFVVYVPSADECPLLLQLPNGETSGTNGFISPVIHFALFLIQACYMCIIVLKMPNDFPFRSWYSADVGRCYYMESSKLFERFRKSFQTYNFPSALCLHILKQDLKNIFEVFMGQFRQLFGLKSDSIFMGLSGSYKLLTSESGFADWELDLLSRQHTCFNLGSCATTLGSLSRLVQSLPRMIIMDEIGKEVKFSLEAAKLAHENASLGIYEASAGVSSSFTQAFGLSSRQARVLAEDAFYHPSIMSVSYYSFEHCFAVYSPFFLPVAVHVLLAAVRELRRYKRERAKYLAWKAKANVAAQVQQS</sequence>
<gene>
    <name evidence="11" type="ORF">RJ641_004575</name>
</gene>
<dbReference type="GO" id="GO:0042765">
    <property type="term" value="C:GPI-anchor transamidase complex"/>
    <property type="evidence" value="ECO:0007669"/>
    <property type="project" value="InterPro"/>
</dbReference>
<keyword evidence="12" id="KW-1185">Reference proteome</keyword>
<dbReference type="GO" id="GO:0016255">
    <property type="term" value="P:attachment of GPI anchor to protein"/>
    <property type="evidence" value="ECO:0007669"/>
    <property type="project" value="InterPro"/>
</dbReference>
<keyword evidence="7 10" id="KW-1133">Transmembrane helix</keyword>
<feature type="transmembrane region" description="Helical" evidence="10">
    <location>
        <begin position="577"/>
        <end position="596"/>
    </location>
</feature>
<evidence type="ECO:0000256" key="4">
    <source>
        <dbReference type="ARBA" id="ARBA00022502"/>
    </source>
</evidence>
<protein>
    <submittedName>
        <fullName evidence="11">Phosphatidylinositol-glycan biosynthesis class S protein</fullName>
    </submittedName>
</protein>
<dbReference type="Proteomes" id="UP001370490">
    <property type="component" value="Unassembled WGS sequence"/>
</dbReference>
<keyword evidence="6" id="KW-0256">Endoplasmic reticulum</keyword>
<evidence type="ECO:0000256" key="6">
    <source>
        <dbReference type="ARBA" id="ARBA00022824"/>
    </source>
</evidence>
<dbReference type="GO" id="GO:0006506">
    <property type="term" value="P:GPI anchor biosynthetic process"/>
    <property type="evidence" value="ECO:0007669"/>
    <property type="project" value="UniProtKB-KW"/>
</dbReference>
<evidence type="ECO:0000256" key="5">
    <source>
        <dbReference type="ARBA" id="ARBA00022692"/>
    </source>
</evidence>
<organism evidence="11 12">
    <name type="scientific">Dillenia turbinata</name>
    <dbReference type="NCBI Taxonomy" id="194707"/>
    <lineage>
        <taxon>Eukaryota</taxon>
        <taxon>Viridiplantae</taxon>
        <taxon>Streptophyta</taxon>
        <taxon>Embryophyta</taxon>
        <taxon>Tracheophyta</taxon>
        <taxon>Spermatophyta</taxon>
        <taxon>Magnoliopsida</taxon>
        <taxon>eudicotyledons</taxon>
        <taxon>Gunneridae</taxon>
        <taxon>Pentapetalae</taxon>
        <taxon>Dilleniales</taxon>
        <taxon>Dilleniaceae</taxon>
        <taxon>Dillenia</taxon>
    </lineage>
</organism>
<dbReference type="EMBL" id="JBAMMX010000012">
    <property type="protein sequence ID" value="KAK6930481.1"/>
    <property type="molecule type" value="Genomic_DNA"/>
</dbReference>
<comment type="caution">
    <text evidence="11">The sequence shown here is derived from an EMBL/GenBank/DDBJ whole genome shotgun (WGS) entry which is preliminary data.</text>
</comment>
<keyword evidence="4" id="KW-0337">GPI-anchor biosynthesis</keyword>
<proteinExistence type="inferred from homology"/>
<dbReference type="Pfam" id="PF10510">
    <property type="entry name" value="PIG-S"/>
    <property type="match status" value="2"/>
</dbReference>
<evidence type="ECO:0000313" key="12">
    <source>
        <dbReference type="Proteomes" id="UP001370490"/>
    </source>
</evidence>
<comment type="pathway">
    <text evidence="2">Glycolipid biosynthesis; glycosylphosphatidylinositol-anchor biosynthesis.</text>
</comment>
<dbReference type="PANTHER" id="PTHR21072:SF13">
    <property type="entry name" value="GPI TRANSAMIDASE COMPONENT PIG-S"/>
    <property type="match status" value="1"/>
</dbReference>
<keyword evidence="8 10" id="KW-0472">Membrane</keyword>
<evidence type="ECO:0000256" key="8">
    <source>
        <dbReference type="ARBA" id="ARBA00023136"/>
    </source>
</evidence>
<reference evidence="11 12" key="1">
    <citation type="submission" date="2023-12" db="EMBL/GenBank/DDBJ databases">
        <title>A high-quality genome assembly for Dillenia turbinata (Dilleniales).</title>
        <authorList>
            <person name="Chanderbali A."/>
        </authorList>
    </citation>
    <scope>NUCLEOTIDE SEQUENCE [LARGE SCALE GENOMIC DNA]</scope>
    <source>
        <strain evidence="11">LSX21</strain>
        <tissue evidence="11">Leaf</tissue>
    </source>
</reference>
<keyword evidence="5 10" id="KW-0812">Transmembrane</keyword>
<evidence type="ECO:0000256" key="2">
    <source>
        <dbReference type="ARBA" id="ARBA00004687"/>
    </source>
</evidence>
<evidence type="ECO:0000256" key="9">
    <source>
        <dbReference type="ARBA" id="ARBA00023180"/>
    </source>
</evidence>
<comment type="subcellular location">
    <subcellularLocation>
        <location evidence="1">Endoplasmic reticulum membrane</location>
        <topology evidence="1">Multi-pass membrane protein</topology>
    </subcellularLocation>
</comment>
<accession>A0AAN8Z9Y9</accession>
<evidence type="ECO:0000256" key="1">
    <source>
        <dbReference type="ARBA" id="ARBA00004477"/>
    </source>
</evidence>
<name>A0AAN8Z9Y9_9MAGN</name>
<comment type="similarity">
    <text evidence="3">Belongs to the PIGS family.</text>
</comment>
<dbReference type="InterPro" id="IPR019540">
    <property type="entry name" value="PtdIno-glycan_biosynth_class_S"/>
</dbReference>
<evidence type="ECO:0000313" key="11">
    <source>
        <dbReference type="EMBL" id="KAK6930481.1"/>
    </source>
</evidence>
<evidence type="ECO:0000256" key="3">
    <source>
        <dbReference type="ARBA" id="ARBA00005316"/>
    </source>
</evidence>
<dbReference type="AlphaFoldDB" id="A0AAN8Z9Y9"/>
<feature type="transmembrane region" description="Helical" evidence="10">
    <location>
        <begin position="32"/>
        <end position="50"/>
    </location>
</feature>
<keyword evidence="9" id="KW-0325">Glycoprotein</keyword>
<evidence type="ECO:0000256" key="10">
    <source>
        <dbReference type="SAM" id="Phobius"/>
    </source>
</evidence>
<dbReference type="PANTHER" id="PTHR21072">
    <property type="entry name" value="GPI TRANSAMIDASE COMPONENT PIG-S"/>
    <property type="match status" value="1"/>
</dbReference>
<evidence type="ECO:0000256" key="7">
    <source>
        <dbReference type="ARBA" id="ARBA00022989"/>
    </source>
</evidence>